<dbReference type="EMBL" id="CM039428">
    <property type="protein sequence ID" value="KAI4352451.1"/>
    <property type="molecule type" value="Genomic_DNA"/>
</dbReference>
<gene>
    <name evidence="1" type="ORF">L6164_006701</name>
</gene>
<evidence type="ECO:0000313" key="2">
    <source>
        <dbReference type="Proteomes" id="UP000828941"/>
    </source>
</evidence>
<evidence type="ECO:0000313" key="1">
    <source>
        <dbReference type="EMBL" id="KAI4352451.1"/>
    </source>
</evidence>
<dbReference type="Proteomes" id="UP000828941">
    <property type="component" value="Chromosome 3"/>
</dbReference>
<reference evidence="1 2" key="1">
    <citation type="journal article" date="2022" name="DNA Res.">
        <title>Chromosomal-level genome assembly of the orchid tree Bauhinia variegata (Leguminosae; Cercidoideae) supports the allotetraploid origin hypothesis of Bauhinia.</title>
        <authorList>
            <person name="Zhong Y."/>
            <person name="Chen Y."/>
            <person name="Zheng D."/>
            <person name="Pang J."/>
            <person name="Liu Y."/>
            <person name="Luo S."/>
            <person name="Meng S."/>
            <person name="Qian L."/>
            <person name="Wei D."/>
            <person name="Dai S."/>
            <person name="Zhou R."/>
        </authorList>
    </citation>
    <scope>NUCLEOTIDE SEQUENCE [LARGE SCALE GENOMIC DNA]</scope>
    <source>
        <strain evidence="1">BV-YZ2020</strain>
    </source>
</reference>
<name>A0ACB9PV89_BAUVA</name>
<organism evidence="1 2">
    <name type="scientific">Bauhinia variegata</name>
    <name type="common">Purple orchid tree</name>
    <name type="synonym">Phanera variegata</name>
    <dbReference type="NCBI Taxonomy" id="167791"/>
    <lineage>
        <taxon>Eukaryota</taxon>
        <taxon>Viridiplantae</taxon>
        <taxon>Streptophyta</taxon>
        <taxon>Embryophyta</taxon>
        <taxon>Tracheophyta</taxon>
        <taxon>Spermatophyta</taxon>
        <taxon>Magnoliopsida</taxon>
        <taxon>eudicotyledons</taxon>
        <taxon>Gunneridae</taxon>
        <taxon>Pentapetalae</taxon>
        <taxon>rosids</taxon>
        <taxon>fabids</taxon>
        <taxon>Fabales</taxon>
        <taxon>Fabaceae</taxon>
        <taxon>Cercidoideae</taxon>
        <taxon>Cercideae</taxon>
        <taxon>Bauhiniinae</taxon>
        <taxon>Bauhinia</taxon>
    </lineage>
</organism>
<proteinExistence type="predicted"/>
<comment type="caution">
    <text evidence="1">The sequence shown here is derived from an EMBL/GenBank/DDBJ whole genome shotgun (WGS) entry which is preliminary data.</text>
</comment>
<sequence>MLDDYDLPSPAITITSYVPGDGLSLTIAESDADFNHITGFNFVEALKFRPLVPSLSISHEKASVLSLQITLFPNSGFSIGITTHHAILDGKTASSFLKSWVYICSKLTESSSSSPPPALPENLIPFYDREVTCDPNGIGLLHLNQWTSYGGPNNRSLMLWNWDDRVTAESIRGSFELNPSDLQKLRESVVSRLKNKSVRVSSFALTSAYAWACLVKAEKTKLKREVLIISVDCRFRLEPPIPSTYFGNCIAGKVAYEETKNLSGNNGFITALGQ</sequence>
<protein>
    <submittedName>
        <fullName evidence="1">Uncharacterized protein</fullName>
    </submittedName>
</protein>
<keyword evidence="2" id="KW-1185">Reference proteome</keyword>
<accession>A0ACB9PV89</accession>